<evidence type="ECO:0000313" key="3">
    <source>
        <dbReference type="Proteomes" id="UP001342826"/>
    </source>
</evidence>
<name>A0ABU6P5N9_9BACI</name>
<dbReference type="CDD" id="cd04301">
    <property type="entry name" value="NAT_SF"/>
    <property type="match status" value="1"/>
</dbReference>
<sequence length="150" mass="17722">MNAVAQEIKEINLEKDWKNAFPLIKQLQPELNENSFYQLINEMIPQGYKIVGLYVEEKIVAIAGFSIVTNLYFQRHLWLYDLVTDHKQRSKGYGKVLLDYLQDFAEKKECGTIALCSRFDRTEAHRFYTEKMGYEKTSYVIKRNLRKLEG</sequence>
<accession>A0ABU6P5N9</accession>
<dbReference type="Gene3D" id="3.40.630.30">
    <property type="match status" value="1"/>
</dbReference>
<dbReference type="InterPro" id="IPR016181">
    <property type="entry name" value="Acyl_CoA_acyltransferase"/>
</dbReference>
<dbReference type="PROSITE" id="PS51186">
    <property type="entry name" value="GNAT"/>
    <property type="match status" value="1"/>
</dbReference>
<proteinExistence type="predicted"/>
<reference evidence="2 3" key="1">
    <citation type="submission" date="2023-03" db="EMBL/GenBank/DDBJ databases">
        <title>Bacillus Genome Sequencing.</title>
        <authorList>
            <person name="Dunlap C."/>
        </authorList>
    </citation>
    <scope>NUCLEOTIDE SEQUENCE [LARGE SCALE GENOMIC DNA]</scope>
    <source>
        <strain evidence="2 3">NRS-1717</strain>
    </source>
</reference>
<gene>
    <name evidence="2" type="ORF">P9271_22160</name>
</gene>
<keyword evidence="3" id="KW-1185">Reference proteome</keyword>
<dbReference type="Proteomes" id="UP001342826">
    <property type="component" value="Unassembled WGS sequence"/>
</dbReference>
<evidence type="ECO:0000259" key="1">
    <source>
        <dbReference type="PROSITE" id="PS51186"/>
    </source>
</evidence>
<dbReference type="InterPro" id="IPR000182">
    <property type="entry name" value="GNAT_dom"/>
</dbReference>
<comment type="caution">
    <text evidence="2">The sequence shown here is derived from an EMBL/GenBank/DDBJ whole genome shotgun (WGS) entry which is preliminary data.</text>
</comment>
<dbReference type="Pfam" id="PF00583">
    <property type="entry name" value="Acetyltransf_1"/>
    <property type="match status" value="1"/>
</dbReference>
<feature type="domain" description="N-acetyltransferase" evidence="1">
    <location>
        <begin position="6"/>
        <end position="150"/>
    </location>
</feature>
<dbReference type="EMBL" id="JARTFS010000021">
    <property type="protein sequence ID" value="MED4403997.1"/>
    <property type="molecule type" value="Genomic_DNA"/>
</dbReference>
<dbReference type="RefSeq" id="WP_066233412.1">
    <property type="nucleotide sequence ID" value="NZ_JARTFQ010000003.1"/>
</dbReference>
<organism evidence="2 3">
    <name type="scientific">Metabacillus fastidiosus</name>
    <dbReference type="NCBI Taxonomy" id="1458"/>
    <lineage>
        <taxon>Bacteria</taxon>
        <taxon>Bacillati</taxon>
        <taxon>Bacillota</taxon>
        <taxon>Bacilli</taxon>
        <taxon>Bacillales</taxon>
        <taxon>Bacillaceae</taxon>
        <taxon>Metabacillus</taxon>
    </lineage>
</organism>
<evidence type="ECO:0000313" key="2">
    <source>
        <dbReference type="EMBL" id="MED4403997.1"/>
    </source>
</evidence>
<dbReference type="SUPFAM" id="SSF55729">
    <property type="entry name" value="Acyl-CoA N-acyltransferases (Nat)"/>
    <property type="match status" value="1"/>
</dbReference>
<dbReference type="GeneID" id="301142470"/>
<protein>
    <submittedName>
        <fullName evidence="2">GNAT family N-acetyltransferase</fullName>
    </submittedName>
</protein>